<evidence type="ECO:0000313" key="4">
    <source>
        <dbReference type="EMBL" id="MYM35541.1"/>
    </source>
</evidence>
<keyword evidence="5" id="KW-1185">Reference proteome</keyword>
<evidence type="ECO:0000256" key="1">
    <source>
        <dbReference type="ARBA" id="ARBA00022729"/>
    </source>
</evidence>
<dbReference type="RefSeq" id="WP_160990901.1">
    <property type="nucleotide sequence ID" value="NZ_WWCO01000008.1"/>
</dbReference>
<gene>
    <name evidence="4" type="ORF">GTP38_14490</name>
</gene>
<keyword evidence="1" id="KW-0732">Signal</keyword>
<evidence type="ECO:0000313" key="5">
    <source>
        <dbReference type="Proteomes" id="UP000449678"/>
    </source>
</evidence>
<proteinExistence type="predicted"/>
<dbReference type="InterPro" id="IPR029058">
    <property type="entry name" value="AB_hydrolase_fold"/>
</dbReference>
<protein>
    <submittedName>
        <fullName evidence="4">Thioesterase</fullName>
    </submittedName>
</protein>
<dbReference type="Pfam" id="PF02230">
    <property type="entry name" value="Abhydrolase_2"/>
    <property type="match status" value="1"/>
</dbReference>
<dbReference type="Gene3D" id="3.40.50.1820">
    <property type="entry name" value="alpha/beta hydrolase"/>
    <property type="match status" value="1"/>
</dbReference>
<keyword evidence="2" id="KW-0378">Hydrolase</keyword>
<name>A0ABW9V7A1_9BURK</name>
<sequence>MDHPATPSAQSAQSAAYAYADGRLHARPDVLRQIAHQRQPALDAGTHQLSFADGRTAILHVPPHLDSGSGAHGEPLPLLLLLHGAGGQHGGADQLALAHAIGQGTLLLIPDALSSSWDFLRGDFGADLAFIDRALLWTMQRYQVDERAMAIAGFSDGASYALSVGLMNGQVFSDILAFSPGCMAPLRREGQPRVFVAHGTEDRVLLVQRGRDIAQRLTQEGYEVAYEEFDGAHIVSPTVARGALQRLQK</sequence>
<feature type="domain" description="Phospholipase/carboxylesterase/thioesterase" evidence="3">
    <location>
        <begin position="139"/>
        <end position="235"/>
    </location>
</feature>
<dbReference type="PANTHER" id="PTHR43037">
    <property type="entry name" value="UNNAMED PRODUCT-RELATED"/>
    <property type="match status" value="1"/>
</dbReference>
<evidence type="ECO:0000256" key="2">
    <source>
        <dbReference type="ARBA" id="ARBA00022801"/>
    </source>
</evidence>
<organism evidence="4 5">
    <name type="scientific">Duganella lactea</name>
    <dbReference type="NCBI Taxonomy" id="2692173"/>
    <lineage>
        <taxon>Bacteria</taxon>
        <taxon>Pseudomonadati</taxon>
        <taxon>Pseudomonadota</taxon>
        <taxon>Betaproteobacteria</taxon>
        <taxon>Burkholderiales</taxon>
        <taxon>Oxalobacteraceae</taxon>
        <taxon>Telluria group</taxon>
        <taxon>Duganella</taxon>
    </lineage>
</organism>
<accession>A0ABW9V7A1</accession>
<dbReference type="SUPFAM" id="SSF53474">
    <property type="entry name" value="alpha/beta-Hydrolases"/>
    <property type="match status" value="1"/>
</dbReference>
<evidence type="ECO:0000259" key="3">
    <source>
        <dbReference type="Pfam" id="PF02230"/>
    </source>
</evidence>
<dbReference type="InterPro" id="IPR003140">
    <property type="entry name" value="PLipase/COase/thioEstase"/>
</dbReference>
<comment type="caution">
    <text evidence="4">The sequence shown here is derived from an EMBL/GenBank/DDBJ whole genome shotgun (WGS) entry which is preliminary data.</text>
</comment>
<dbReference type="EMBL" id="WWCO01000008">
    <property type="protein sequence ID" value="MYM35541.1"/>
    <property type="molecule type" value="Genomic_DNA"/>
</dbReference>
<dbReference type="InterPro" id="IPR050955">
    <property type="entry name" value="Plant_Biomass_Hydrol_Est"/>
</dbReference>
<reference evidence="4 5" key="1">
    <citation type="submission" date="2019-12" db="EMBL/GenBank/DDBJ databases">
        <title>Novel species isolated from a subtropical stream in China.</title>
        <authorList>
            <person name="Lu H."/>
        </authorList>
    </citation>
    <scope>NUCLEOTIDE SEQUENCE [LARGE SCALE GENOMIC DNA]</scope>
    <source>
        <strain evidence="4 5">FT94W</strain>
    </source>
</reference>
<dbReference type="Proteomes" id="UP000449678">
    <property type="component" value="Unassembled WGS sequence"/>
</dbReference>
<dbReference type="PANTHER" id="PTHR43037:SF5">
    <property type="entry name" value="FERULOYL ESTERASE"/>
    <property type="match status" value="1"/>
</dbReference>